<feature type="region of interest" description="Disordered" evidence="1">
    <location>
        <begin position="184"/>
        <end position="203"/>
    </location>
</feature>
<dbReference type="EMBL" id="BIFS01000001">
    <property type="protein sequence ID" value="GCE19558.1"/>
    <property type="molecule type" value="Genomic_DNA"/>
</dbReference>
<feature type="domain" description="MobA/VirD2-like nuclease" evidence="2">
    <location>
        <begin position="42"/>
        <end position="131"/>
    </location>
</feature>
<dbReference type="OrthoDB" id="9809969at2"/>
<name>A0A402AK14_9CHLR</name>
<dbReference type="AlphaFoldDB" id="A0A402AK14"/>
<evidence type="ECO:0000313" key="4">
    <source>
        <dbReference type="Proteomes" id="UP000287188"/>
    </source>
</evidence>
<dbReference type="Pfam" id="PF03432">
    <property type="entry name" value="Relaxase"/>
    <property type="match status" value="1"/>
</dbReference>
<sequence length="203" mass="24042">MIAKGSGYVRGNREAARTRLTAHFKYIEHRSREGSLESRDDRRIFNKDLNVVNRRDAVDDVMQHTSTSVNYHKVVLSPGENEHVNDWREWTRDIMHDLEGAQGRELYWYAVYHSNTEHPHVHVVIAGAGQNQETSREEPVKLYTKDYDVLREAGREHSDYHFYELLKEQFQMLEDIERDVDRLVETPQPERDPFHPSLEDIDR</sequence>
<organism evidence="3 4">
    <name type="scientific">Dictyobacter kobayashii</name>
    <dbReference type="NCBI Taxonomy" id="2014872"/>
    <lineage>
        <taxon>Bacteria</taxon>
        <taxon>Bacillati</taxon>
        <taxon>Chloroflexota</taxon>
        <taxon>Ktedonobacteria</taxon>
        <taxon>Ktedonobacterales</taxon>
        <taxon>Dictyobacteraceae</taxon>
        <taxon>Dictyobacter</taxon>
    </lineage>
</organism>
<gene>
    <name evidence="3" type="ORF">KDK_33580</name>
</gene>
<dbReference type="Proteomes" id="UP000287188">
    <property type="component" value="Unassembled WGS sequence"/>
</dbReference>
<proteinExistence type="predicted"/>
<evidence type="ECO:0000256" key="1">
    <source>
        <dbReference type="SAM" id="MobiDB-lite"/>
    </source>
</evidence>
<dbReference type="InterPro" id="IPR005094">
    <property type="entry name" value="Endonuclease_MobA/VirD2"/>
</dbReference>
<protein>
    <recommendedName>
        <fullName evidence="2">MobA/VirD2-like nuclease domain-containing protein</fullName>
    </recommendedName>
</protein>
<accession>A0A402AK14</accession>
<keyword evidence="4" id="KW-1185">Reference proteome</keyword>
<evidence type="ECO:0000313" key="3">
    <source>
        <dbReference type="EMBL" id="GCE19558.1"/>
    </source>
</evidence>
<reference evidence="4" key="1">
    <citation type="submission" date="2018-12" db="EMBL/GenBank/DDBJ databases">
        <title>Tengunoibacter tsumagoiensis gen. nov., sp. nov., Dictyobacter kobayashii sp. nov., D. alpinus sp. nov., and D. joshuensis sp. nov. and description of Dictyobacteraceae fam. nov. within the order Ktedonobacterales isolated from Tengu-no-mugimeshi.</title>
        <authorList>
            <person name="Wang C.M."/>
            <person name="Zheng Y."/>
            <person name="Sakai Y."/>
            <person name="Toyoda A."/>
            <person name="Minakuchi Y."/>
            <person name="Abe K."/>
            <person name="Yokota A."/>
            <person name="Yabe S."/>
        </authorList>
    </citation>
    <scope>NUCLEOTIDE SEQUENCE [LARGE SCALE GENOMIC DNA]</scope>
    <source>
        <strain evidence="4">Uno11</strain>
    </source>
</reference>
<dbReference type="RefSeq" id="WP_126551408.1">
    <property type="nucleotide sequence ID" value="NZ_BIFS01000001.1"/>
</dbReference>
<evidence type="ECO:0000259" key="2">
    <source>
        <dbReference type="Pfam" id="PF03432"/>
    </source>
</evidence>
<comment type="caution">
    <text evidence="3">The sequence shown here is derived from an EMBL/GenBank/DDBJ whole genome shotgun (WGS) entry which is preliminary data.</text>
</comment>